<dbReference type="InterPro" id="IPR050172">
    <property type="entry name" value="SsuD_RutA_monooxygenase"/>
</dbReference>
<dbReference type="InterPro" id="IPR036661">
    <property type="entry name" value="Luciferase-like_sf"/>
</dbReference>
<evidence type="ECO:0000313" key="7">
    <source>
        <dbReference type="Proteomes" id="UP001430172"/>
    </source>
</evidence>
<dbReference type="PANTHER" id="PTHR42847">
    <property type="entry name" value="ALKANESULFONATE MONOOXYGENASE"/>
    <property type="match status" value="1"/>
</dbReference>
<dbReference type="CDD" id="cd01097">
    <property type="entry name" value="Tetrahydromethanopterin_reductase"/>
    <property type="match status" value="1"/>
</dbReference>
<dbReference type="PANTHER" id="PTHR42847:SF8">
    <property type="entry name" value="CONSERVED PROTEIN"/>
    <property type="match status" value="1"/>
</dbReference>
<dbReference type="Proteomes" id="UP001430172">
    <property type="component" value="Unassembled WGS sequence"/>
</dbReference>
<dbReference type="Gene3D" id="3.20.20.30">
    <property type="entry name" value="Luciferase-like domain"/>
    <property type="match status" value="1"/>
</dbReference>
<gene>
    <name evidence="6" type="ORF">JQN70_04180</name>
</gene>
<dbReference type="SUPFAM" id="SSF51679">
    <property type="entry name" value="Bacterial luciferase-like"/>
    <property type="match status" value="1"/>
</dbReference>
<keyword evidence="4" id="KW-0503">Monooxygenase</keyword>
<dbReference type="EMBL" id="JAFDVD010000005">
    <property type="protein sequence ID" value="MBM6399578.1"/>
    <property type="molecule type" value="Genomic_DNA"/>
</dbReference>
<evidence type="ECO:0000256" key="4">
    <source>
        <dbReference type="ARBA" id="ARBA00023033"/>
    </source>
</evidence>
<dbReference type="NCBIfam" id="TIGR03856">
    <property type="entry name" value="F420_MSMEG_2906"/>
    <property type="match status" value="1"/>
</dbReference>
<accession>A0ABS2CI99</accession>
<dbReference type="InterPro" id="IPR011251">
    <property type="entry name" value="Luciferase-like_dom"/>
</dbReference>
<evidence type="ECO:0000256" key="1">
    <source>
        <dbReference type="ARBA" id="ARBA00022630"/>
    </source>
</evidence>
<keyword evidence="3" id="KW-0560">Oxidoreductase</keyword>
<keyword evidence="1" id="KW-0285">Flavoprotein</keyword>
<keyword evidence="2" id="KW-0288">FMN</keyword>
<keyword evidence="7" id="KW-1185">Reference proteome</keyword>
<feature type="domain" description="Luciferase-like" evidence="5">
    <location>
        <begin position="9"/>
        <end position="236"/>
    </location>
</feature>
<evidence type="ECO:0000256" key="3">
    <source>
        <dbReference type="ARBA" id="ARBA00023002"/>
    </source>
</evidence>
<dbReference type="RefSeq" id="WP_204130061.1">
    <property type="nucleotide sequence ID" value="NZ_JAFDVD010000005.1"/>
</dbReference>
<dbReference type="Pfam" id="PF00296">
    <property type="entry name" value="Bac_luciferase"/>
    <property type="match status" value="1"/>
</dbReference>
<dbReference type="InterPro" id="IPR022480">
    <property type="entry name" value="F420_MSMEG2906"/>
</dbReference>
<protein>
    <submittedName>
        <fullName evidence="6">LLM class F420-dependent oxidoreductase</fullName>
    </submittedName>
</protein>
<comment type="caution">
    <text evidence="6">The sequence shown here is derived from an EMBL/GenBank/DDBJ whole genome shotgun (WGS) entry which is preliminary data.</text>
</comment>
<proteinExistence type="predicted"/>
<sequence>MSTADRPVRVGAQLQPQHASYADLRRACAELEDLGVDAIFNWDHFYPLYGEPDGAHFECWTMLGAWAEATERVEIGALVTCNSYRNPQLLADMARTVDHISARDGGEGRLVLGIGSGWFERDYDEYGYEFGTAGGRLDALARDLPLIEERLARLNPAPTRKIPVLVGGGGEKKTLRIVARHADIWHGFGSPETIAHKHAVLDDWCARLGRDPAEIERSSGVSPKPGRLPEDVADYAAGAEALFEVGTRLFTVGLNGPDYDLGPIRDLVAWRDAHHPSR</sequence>
<reference evidence="6" key="1">
    <citation type="submission" date="2021-02" db="EMBL/GenBank/DDBJ databases">
        <title>Phycicoccus sp. MQZ13P-5T, whole genome shotgun sequence.</title>
        <authorList>
            <person name="Tuo L."/>
        </authorList>
    </citation>
    <scope>NUCLEOTIDE SEQUENCE</scope>
    <source>
        <strain evidence="6">MQZ13P-5</strain>
    </source>
</reference>
<evidence type="ECO:0000259" key="5">
    <source>
        <dbReference type="Pfam" id="PF00296"/>
    </source>
</evidence>
<organism evidence="6 7">
    <name type="scientific">Phycicoccus sonneratiae</name>
    <dbReference type="NCBI Taxonomy" id="2807628"/>
    <lineage>
        <taxon>Bacteria</taxon>
        <taxon>Bacillati</taxon>
        <taxon>Actinomycetota</taxon>
        <taxon>Actinomycetes</taxon>
        <taxon>Micrococcales</taxon>
        <taxon>Intrasporangiaceae</taxon>
        <taxon>Phycicoccus</taxon>
    </lineage>
</organism>
<evidence type="ECO:0000313" key="6">
    <source>
        <dbReference type="EMBL" id="MBM6399578.1"/>
    </source>
</evidence>
<name>A0ABS2CI99_9MICO</name>
<evidence type="ECO:0000256" key="2">
    <source>
        <dbReference type="ARBA" id="ARBA00022643"/>
    </source>
</evidence>